<feature type="domain" description="Bacterial type II secretion system protein E" evidence="4">
    <location>
        <begin position="387"/>
        <end position="401"/>
    </location>
</feature>
<dbReference type="SUPFAM" id="SSF160246">
    <property type="entry name" value="EspE N-terminal domain-like"/>
    <property type="match status" value="1"/>
</dbReference>
<dbReference type="Gene3D" id="3.30.450.90">
    <property type="match status" value="1"/>
</dbReference>
<keyword evidence="3" id="KW-0067">ATP-binding</keyword>
<evidence type="ECO:0000256" key="3">
    <source>
        <dbReference type="ARBA" id="ARBA00022840"/>
    </source>
</evidence>
<reference evidence="5 6" key="1">
    <citation type="submission" date="2017-09" db="EMBL/GenBank/DDBJ databases">
        <title>Depth-based differentiation of microbial function through sediment-hosted aquifers and enrichment of novel symbionts in the deep terrestrial subsurface.</title>
        <authorList>
            <person name="Probst A.J."/>
            <person name="Ladd B."/>
            <person name="Jarett J.K."/>
            <person name="Geller-Mcgrath D.E."/>
            <person name="Sieber C.M."/>
            <person name="Emerson J.B."/>
            <person name="Anantharaman K."/>
            <person name="Thomas B.C."/>
            <person name="Malmstrom R."/>
            <person name="Stieglmeier M."/>
            <person name="Klingl A."/>
            <person name="Woyke T."/>
            <person name="Ryan C.M."/>
            <person name="Banfield J.F."/>
        </authorList>
    </citation>
    <scope>NUCLEOTIDE SEQUENCE [LARGE SCALE GENOMIC DNA]</scope>
    <source>
        <strain evidence="5">CG23_combo_of_CG06-09_8_20_14_all_49_15</strain>
    </source>
</reference>
<dbReference type="InterPro" id="IPR001482">
    <property type="entry name" value="T2SS/T4SS_dom"/>
</dbReference>
<comment type="caution">
    <text evidence="5">The sequence shown here is derived from an EMBL/GenBank/DDBJ whole genome shotgun (WGS) entry which is preliminary data.</text>
</comment>
<proteinExistence type="inferred from homology"/>
<dbReference type="Proteomes" id="UP000230729">
    <property type="component" value="Unassembled WGS sequence"/>
</dbReference>
<dbReference type="InterPro" id="IPR027417">
    <property type="entry name" value="P-loop_NTPase"/>
</dbReference>
<dbReference type="PROSITE" id="PS00662">
    <property type="entry name" value="T2SP_E"/>
    <property type="match status" value="1"/>
</dbReference>
<dbReference type="InterPro" id="IPR007831">
    <property type="entry name" value="T2SS_GspE_N"/>
</dbReference>
<dbReference type="SUPFAM" id="SSF52540">
    <property type="entry name" value="P-loop containing nucleoside triphosphate hydrolases"/>
    <property type="match status" value="1"/>
</dbReference>
<dbReference type="Gene3D" id="3.40.50.300">
    <property type="entry name" value="P-loop containing nucleotide triphosphate hydrolases"/>
    <property type="match status" value="1"/>
</dbReference>
<organism evidence="5 6">
    <name type="scientific">Candidatus Falkowbacteria bacterium CG23_combo_of_CG06-09_8_20_14_all_49_15</name>
    <dbReference type="NCBI Taxonomy" id="1974572"/>
    <lineage>
        <taxon>Bacteria</taxon>
        <taxon>Candidatus Falkowiibacteriota</taxon>
    </lineage>
</organism>
<evidence type="ECO:0000256" key="2">
    <source>
        <dbReference type="ARBA" id="ARBA00022741"/>
    </source>
</evidence>
<dbReference type="GO" id="GO:0005886">
    <property type="term" value="C:plasma membrane"/>
    <property type="evidence" value="ECO:0007669"/>
    <property type="project" value="TreeGrafter"/>
</dbReference>
<dbReference type="GO" id="GO:0016887">
    <property type="term" value="F:ATP hydrolysis activity"/>
    <property type="evidence" value="ECO:0007669"/>
    <property type="project" value="TreeGrafter"/>
</dbReference>
<dbReference type="PANTHER" id="PTHR30258:SF1">
    <property type="entry name" value="PROTEIN TRANSPORT PROTEIN HOFB HOMOLOG"/>
    <property type="match status" value="1"/>
</dbReference>
<sequence length="583" mass="64343">MTRDDEILAALAGEKKINSDQAAEILSAAKFTGKPVGEIILERKIASDEDLAKLKAGIFKLPYADLAGREIGESALNTIPAEVAKNYRIVCFERQGREIDVGMIDPDNFKAIEAVDFLAKGAGLNVHYHLISEASMALAMKQYDTTSKEINKALKTREEFVSSASGKKSEEKDKAVKIEEVTKSAPVVKIVSVVIRHAIEGRASDIHIEPVGRESRVRYRIDGVLHTSLILPLDVHDSIVARIKVLANMKLDETRIPQDGRIRLTIDDKDYDFRVSTLPLLGREKVVMRILDVSRQVPNLEELGFQGAALELTKKNVTNANGLLLVTGPTGSGKSTTLFSLISNLNKEGINISTLEDPIEYMIKGVNQSQVKPEIGYTFATGLRHFLRQDPDVIMVGEIRDTETAELAIHAALTGHFVLSTLHTNDAVGAITRLVDMKVEPFLLSSTLRLIIAQRLVRKICPYCRVEAKLPSDFLADLMAALDSLPPEYRRAQLKDAKADKLVFFKGKGCPRCGNSGYAGRLAVTEVFEVNEQIRNMLVEGKTVFTNEEISRTQLFITFKQDGYLKVAQGQTTIEEVISVLSA</sequence>
<dbReference type="Pfam" id="PF05157">
    <property type="entry name" value="MshEN"/>
    <property type="match status" value="1"/>
</dbReference>
<dbReference type="InterPro" id="IPR037257">
    <property type="entry name" value="T2SS_E_N_sf"/>
</dbReference>
<comment type="similarity">
    <text evidence="1">Belongs to the GSP E family.</text>
</comment>
<dbReference type="Gene3D" id="3.30.300.160">
    <property type="entry name" value="Type II secretion system, protein E, N-terminal domain"/>
    <property type="match status" value="1"/>
</dbReference>
<evidence type="ECO:0000313" key="5">
    <source>
        <dbReference type="EMBL" id="PIP33628.1"/>
    </source>
</evidence>
<name>A0A2G9ZMR4_9BACT</name>
<evidence type="ECO:0000313" key="6">
    <source>
        <dbReference type="Proteomes" id="UP000230729"/>
    </source>
</evidence>
<dbReference type="PANTHER" id="PTHR30258">
    <property type="entry name" value="TYPE II SECRETION SYSTEM PROTEIN GSPE-RELATED"/>
    <property type="match status" value="1"/>
</dbReference>
<protein>
    <recommendedName>
        <fullName evidence="4">Bacterial type II secretion system protein E domain-containing protein</fullName>
    </recommendedName>
</protein>
<evidence type="ECO:0000256" key="1">
    <source>
        <dbReference type="ARBA" id="ARBA00006611"/>
    </source>
</evidence>
<dbReference type="CDD" id="cd01129">
    <property type="entry name" value="PulE-GspE-like"/>
    <property type="match status" value="1"/>
</dbReference>
<keyword evidence="2" id="KW-0547">Nucleotide-binding</keyword>
<dbReference type="GO" id="GO:0005524">
    <property type="term" value="F:ATP binding"/>
    <property type="evidence" value="ECO:0007669"/>
    <property type="project" value="UniProtKB-KW"/>
</dbReference>
<evidence type="ECO:0000259" key="4">
    <source>
        <dbReference type="PROSITE" id="PS00662"/>
    </source>
</evidence>
<dbReference type="Pfam" id="PF00437">
    <property type="entry name" value="T2SSE"/>
    <property type="match status" value="1"/>
</dbReference>
<gene>
    <name evidence="5" type="ORF">COX22_03370</name>
</gene>
<dbReference type="EMBL" id="PCSD01000081">
    <property type="protein sequence ID" value="PIP33628.1"/>
    <property type="molecule type" value="Genomic_DNA"/>
</dbReference>
<accession>A0A2G9ZMR4</accession>
<dbReference type="AlphaFoldDB" id="A0A2G9ZMR4"/>